<feature type="chain" id="PRO_5031045656" evidence="1">
    <location>
        <begin position="21"/>
        <end position="317"/>
    </location>
</feature>
<dbReference type="PANTHER" id="PTHR43194">
    <property type="entry name" value="HYDROLASE ALPHA/BETA FOLD FAMILY"/>
    <property type="match status" value="1"/>
</dbReference>
<name>A0A7W9B757_9SPHN</name>
<feature type="domain" description="AB hydrolase-1" evidence="2">
    <location>
        <begin position="57"/>
        <end position="310"/>
    </location>
</feature>
<dbReference type="Gene3D" id="3.40.50.1820">
    <property type="entry name" value="alpha/beta hydrolase"/>
    <property type="match status" value="1"/>
</dbReference>
<evidence type="ECO:0000313" key="4">
    <source>
        <dbReference type="Proteomes" id="UP000537161"/>
    </source>
</evidence>
<dbReference type="Proteomes" id="UP000537161">
    <property type="component" value="Unassembled WGS sequence"/>
</dbReference>
<protein>
    <submittedName>
        <fullName evidence="3">Pimeloyl-ACP methyl ester carboxylesterase</fullName>
    </submittedName>
</protein>
<keyword evidence="4" id="KW-1185">Reference proteome</keyword>
<feature type="signal peptide" evidence="1">
    <location>
        <begin position="1"/>
        <end position="20"/>
    </location>
</feature>
<dbReference type="PRINTS" id="PR00111">
    <property type="entry name" value="ABHYDROLASE"/>
</dbReference>
<sequence length="317" mass="32957">MKKKISLGAAVAIAIGVATALVVAADARAAEPDAACAAPLIEGKRVTIKVEGKGPDVVLIPGLSSPRAVWDATAERLKGRYRLHLVQVRGFGDDDAGINAEGPVLEPMMQEVADYIDDCITDAGRPAPAVVGHSLGGLTGLMIAARAPQEVGRLMVVDAVPFIGTIFAPGATAEMMKPQAEAMAAAMRAQYGKPKPAGPVADPGAASMAGAMSNTPAGRTAIAGWMRESDPRVSAQLFYDDMTTDLRGELGQITAPVTLLYAQDDSAMPAEAAKAAFEPQYADVATFKAQMVPGSRHFIMLDQPEAFAKALDAFLAE</sequence>
<comment type="caution">
    <text evidence="3">The sequence shown here is derived from an EMBL/GenBank/DDBJ whole genome shotgun (WGS) entry which is preliminary data.</text>
</comment>
<dbReference type="InterPro" id="IPR000073">
    <property type="entry name" value="AB_hydrolase_1"/>
</dbReference>
<proteinExistence type="predicted"/>
<dbReference type="EMBL" id="JACIJH010000007">
    <property type="protein sequence ID" value="MBB5707104.1"/>
    <property type="molecule type" value="Genomic_DNA"/>
</dbReference>
<evidence type="ECO:0000259" key="2">
    <source>
        <dbReference type="Pfam" id="PF12697"/>
    </source>
</evidence>
<dbReference type="SUPFAM" id="SSF53474">
    <property type="entry name" value="alpha/beta-Hydrolases"/>
    <property type="match status" value="1"/>
</dbReference>
<dbReference type="Pfam" id="PF12697">
    <property type="entry name" value="Abhydrolase_6"/>
    <property type="match status" value="1"/>
</dbReference>
<reference evidence="3 4" key="1">
    <citation type="submission" date="2020-08" db="EMBL/GenBank/DDBJ databases">
        <title>Genomic Encyclopedia of Type Strains, Phase IV (KMG-IV): sequencing the most valuable type-strain genomes for metagenomic binning, comparative biology and taxonomic classification.</title>
        <authorList>
            <person name="Goeker M."/>
        </authorList>
    </citation>
    <scope>NUCLEOTIDE SEQUENCE [LARGE SCALE GENOMIC DNA]</scope>
    <source>
        <strain evidence="3 4">DSM 27163</strain>
    </source>
</reference>
<evidence type="ECO:0000256" key="1">
    <source>
        <dbReference type="SAM" id="SignalP"/>
    </source>
</evidence>
<accession>A0A7W9B757</accession>
<dbReference type="AlphaFoldDB" id="A0A7W9B757"/>
<dbReference type="RefSeq" id="WP_184098639.1">
    <property type="nucleotide sequence ID" value="NZ_JACIJH010000007.1"/>
</dbReference>
<dbReference type="InterPro" id="IPR029058">
    <property type="entry name" value="AB_hydrolase_fold"/>
</dbReference>
<organism evidence="3 4">
    <name type="scientific">Sphingopyxis panaciterrulae</name>
    <dbReference type="NCBI Taxonomy" id="462372"/>
    <lineage>
        <taxon>Bacteria</taxon>
        <taxon>Pseudomonadati</taxon>
        <taxon>Pseudomonadota</taxon>
        <taxon>Alphaproteobacteria</taxon>
        <taxon>Sphingomonadales</taxon>
        <taxon>Sphingomonadaceae</taxon>
        <taxon>Sphingopyxis</taxon>
    </lineage>
</organism>
<dbReference type="PANTHER" id="PTHR43194:SF2">
    <property type="entry name" value="PEROXISOMAL MEMBRANE PROTEIN LPX1"/>
    <property type="match status" value="1"/>
</dbReference>
<evidence type="ECO:0000313" key="3">
    <source>
        <dbReference type="EMBL" id="MBB5707104.1"/>
    </source>
</evidence>
<gene>
    <name evidence="3" type="ORF">FHR21_002466</name>
</gene>
<dbReference type="InterPro" id="IPR050228">
    <property type="entry name" value="Carboxylesterase_BioH"/>
</dbReference>
<keyword evidence="1" id="KW-0732">Signal</keyword>